<keyword evidence="9" id="KW-1185">Reference proteome</keyword>
<evidence type="ECO:0000256" key="6">
    <source>
        <dbReference type="PROSITE-ProRule" id="PRU00175"/>
    </source>
</evidence>
<evidence type="ECO:0000256" key="3">
    <source>
        <dbReference type="ARBA" id="ARBA00022771"/>
    </source>
</evidence>
<evidence type="ECO:0000256" key="2">
    <source>
        <dbReference type="ARBA" id="ARBA00022723"/>
    </source>
</evidence>
<dbReference type="GO" id="GO:0008270">
    <property type="term" value="F:zinc ion binding"/>
    <property type="evidence" value="ECO:0007669"/>
    <property type="project" value="UniProtKB-KW"/>
</dbReference>
<dbReference type="Pfam" id="PF13639">
    <property type="entry name" value="zf-RING_2"/>
    <property type="match status" value="1"/>
</dbReference>
<evidence type="ECO:0000256" key="4">
    <source>
        <dbReference type="ARBA" id="ARBA00022833"/>
    </source>
</evidence>
<dbReference type="CDD" id="cd16454">
    <property type="entry name" value="RING-H2_PA-TM-RING"/>
    <property type="match status" value="1"/>
</dbReference>
<keyword evidence="3 6" id="KW-0863">Zinc-finger</keyword>
<evidence type="ECO:0000313" key="8">
    <source>
        <dbReference type="EMBL" id="PNS96206.1"/>
    </source>
</evidence>
<organism evidence="8 9">
    <name type="scientific">Populus trichocarpa</name>
    <name type="common">Western balsam poplar</name>
    <name type="synonym">Populus balsamifera subsp. trichocarpa</name>
    <dbReference type="NCBI Taxonomy" id="3694"/>
    <lineage>
        <taxon>Eukaryota</taxon>
        <taxon>Viridiplantae</taxon>
        <taxon>Streptophyta</taxon>
        <taxon>Embryophyta</taxon>
        <taxon>Tracheophyta</taxon>
        <taxon>Spermatophyta</taxon>
        <taxon>Magnoliopsida</taxon>
        <taxon>eudicotyledons</taxon>
        <taxon>Gunneridae</taxon>
        <taxon>Pentapetalae</taxon>
        <taxon>rosids</taxon>
        <taxon>fabids</taxon>
        <taxon>Malpighiales</taxon>
        <taxon>Salicaceae</taxon>
        <taxon>Saliceae</taxon>
        <taxon>Populus</taxon>
    </lineage>
</organism>
<evidence type="ECO:0000256" key="5">
    <source>
        <dbReference type="ARBA" id="ARBA00023136"/>
    </source>
</evidence>
<protein>
    <recommendedName>
        <fullName evidence="7">RING-type domain-containing protein</fullName>
    </recommendedName>
</protein>
<accession>A0A2K1X5Z9</accession>
<evidence type="ECO:0000313" key="9">
    <source>
        <dbReference type="Proteomes" id="UP000006729"/>
    </source>
</evidence>
<reference evidence="8 9" key="1">
    <citation type="journal article" date="2006" name="Science">
        <title>The genome of black cottonwood, Populus trichocarpa (Torr. &amp; Gray).</title>
        <authorList>
            <person name="Tuskan G.A."/>
            <person name="Difazio S."/>
            <person name="Jansson S."/>
            <person name="Bohlmann J."/>
            <person name="Grigoriev I."/>
            <person name="Hellsten U."/>
            <person name="Putnam N."/>
            <person name="Ralph S."/>
            <person name="Rombauts S."/>
            <person name="Salamov A."/>
            <person name="Schein J."/>
            <person name="Sterck L."/>
            <person name="Aerts A."/>
            <person name="Bhalerao R.R."/>
            <person name="Bhalerao R.P."/>
            <person name="Blaudez D."/>
            <person name="Boerjan W."/>
            <person name="Brun A."/>
            <person name="Brunner A."/>
            <person name="Busov V."/>
            <person name="Campbell M."/>
            <person name="Carlson J."/>
            <person name="Chalot M."/>
            <person name="Chapman J."/>
            <person name="Chen G.L."/>
            <person name="Cooper D."/>
            <person name="Coutinho P.M."/>
            <person name="Couturier J."/>
            <person name="Covert S."/>
            <person name="Cronk Q."/>
            <person name="Cunningham R."/>
            <person name="Davis J."/>
            <person name="Degroeve S."/>
            <person name="Dejardin A."/>
            <person name="Depamphilis C."/>
            <person name="Detter J."/>
            <person name="Dirks B."/>
            <person name="Dubchak I."/>
            <person name="Duplessis S."/>
            <person name="Ehlting J."/>
            <person name="Ellis B."/>
            <person name="Gendler K."/>
            <person name="Goodstein D."/>
            <person name="Gribskov M."/>
            <person name="Grimwood J."/>
            <person name="Groover A."/>
            <person name="Gunter L."/>
            <person name="Hamberger B."/>
            <person name="Heinze B."/>
            <person name="Helariutta Y."/>
            <person name="Henrissat B."/>
            <person name="Holligan D."/>
            <person name="Holt R."/>
            <person name="Huang W."/>
            <person name="Islam-Faridi N."/>
            <person name="Jones S."/>
            <person name="Jones-Rhoades M."/>
            <person name="Jorgensen R."/>
            <person name="Joshi C."/>
            <person name="Kangasjarvi J."/>
            <person name="Karlsson J."/>
            <person name="Kelleher C."/>
            <person name="Kirkpatrick R."/>
            <person name="Kirst M."/>
            <person name="Kohler A."/>
            <person name="Kalluri U."/>
            <person name="Larimer F."/>
            <person name="Leebens-Mack J."/>
            <person name="Leple J.C."/>
            <person name="Locascio P."/>
            <person name="Lou Y."/>
            <person name="Lucas S."/>
            <person name="Martin F."/>
            <person name="Montanini B."/>
            <person name="Napoli C."/>
            <person name="Nelson D.R."/>
            <person name="Nelson C."/>
            <person name="Nieminen K."/>
            <person name="Nilsson O."/>
            <person name="Pereda V."/>
            <person name="Peter G."/>
            <person name="Philippe R."/>
            <person name="Pilate G."/>
            <person name="Poliakov A."/>
            <person name="Razumovskaya J."/>
            <person name="Richardson P."/>
            <person name="Rinaldi C."/>
            <person name="Ritland K."/>
            <person name="Rouze P."/>
            <person name="Ryaboy D."/>
            <person name="Schmutz J."/>
            <person name="Schrader J."/>
            <person name="Segerman B."/>
            <person name="Shin H."/>
            <person name="Siddiqui A."/>
            <person name="Sterky F."/>
            <person name="Terry A."/>
            <person name="Tsai C.J."/>
            <person name="Uberbacher E."/>
            <person name="Unneberg P."/>
            <person name="Vahala J."/>
            <person name="Wall K."/>
            <person name="Wessler S."/>
            <person name="Yang G."/>
            <person name="Yin T."/>
            <person name="Douglas C."/>
            <person name="Marra M."/>
            <person name="Sandberg G."/>
            <person name="Van de Peer Y."/>
            <person name="Rokhsar D."/>
        </authorList>
    </citation>
    <scope>NUCLEOTIDE SEQUENCE [LARGE SCALE GENOMIC DNA]</scope>
    <source>
        <strain evidence="9">cv. Nisqually</strain>
    </source>
</reference>
<dbReference type="PROSITE" id="PS50089">
    <property type="entry name" value="ZF_RING_2"/>
    <property type="match status" value="1"/>
</dbReference>
<keyword evidence="4" id="KW-0862">Zinc</keyword>
<dbReference type="PANTHER" id="PTHR46151">
    <property type="entry name" value="NEP1-INTERACTING PROTEIN-LIKE 2"/>
    <property type="match status" value="1"/>
</dbReference>
<dbReference type="PANTHER" id="PTHR46151:SF19">
    <property type="entry name" value="NEP1-INTERACTING PROTEIN 1-LIKE ISOFORM X1"/>
    <property type="match status" value="1"/>
</dbReference>
<dbReference type="GO" id="GO:0016020">
    <property type="term" value="C:membrane"/>
    <property type="evidence" value="ECO:0007669"/>
    <property type="project" value="UniProtKB-SubCell"/>
</dbReference>
<keyword evidence="5" id="KW-0472">Membrane</keyword>
<dbReference type="SUPFAM" id="SSF57850">
    <property type="entry name" value="RING/U-box"/>
    <property type="match status" value="1"/>
</dbReference>
<dbReference type="InterPro" id="IPR013083">
    <property type="entry name" value="Znf_RING/FYVE/PHD"/>
</dbReference>
<evidence type="ECO:0000259" key="7">
    <source>
        <dbReference type="PROSITE" id="PS50089"/>
    </source>
</evidence>
<dbReference type="SMART" id="SM00184">
    <property type="entry name" value="RING"/>
    <property type="match status" value="1"/>
</dbReference>
<feature type="domain" description="RING-type" evidence="7">
    <location>
        <begin position="164"/>
        <end position="205"/>
    </location>
</feature>
<gene>
    <name evidence="8" type="ORF">POPTR_017G102800</name>
</gene>
<evidence type="ECO:0000256" key="1">
    <source>
        <dbReference type="ARBA" id="ARBA00004370"/>
    </source>
</evidence>
<dbReference type="Proteomes" id="UP000006729">
    <property type="component" value="Chromosome 17"/>
</dbReference>
<keyword evidence="2" id="KW-0479">Metal-binding</keyword>
<proteinExistence type="predicted"/>
<comment type="subcellular location">
    <subcellularLocation>
        <location evidence="1">Membrane</location>
    </subcellularLocation>
</comment>
<sequence>MKLLAASCVDPFEFDAKGITIEFIVVKVSQDGSPVKSRQSFQVKRGELLLNPLKERTYRNLLWSIGIRLPSTARAQLIEAISRGASSLPCEADHIFVCVVALEPWYEIHFNVMTGIHVDEDKEISWDFVENPFNHVLQACKPPIPCLKKVKIEDNMASNDALCCPICLQDFSVGSEAAATTCSHVYHSHCIVKWLLRSASCPMCRSKLPTG</sequence>
<dbReference type="EMBL" id="CM009306">
    <property type="protein sequence ID" value="PNS96206.1"/>
    <property type="molecule type" value="Genomic_DNA"/>
</dbReference>
<dbReference type="InterPro" id="IPR001841">
    <property type="entry name" value="Znf_RING"/>
</dbReference>
<dbReference type="Gene3D" id="3.30.40.10">
    <property type="entry name" value="Zinc/RING finger domain, C3HC4 (zinc finger)"/>
    <property type="match status" value="1"/>
</dbReference>
<dbReference type="InParanoid" id="A0A2K1X5Z9"/>
<name>A0A2K1X5Z9_POPTR</name>
<dbReference type="AlphaFoldDB" id="A0A2K1X5Z9"/>